<dbReference type="InterPro" id="IPR005024">
    <property type="entry name" value="Snf7_fam"/>
</dbReference>
<dbReference type="PANTHER" id="PTHR22761:SF96">
    <property type="entry name" value="BCDNA.GH08385"/>
    <property type="match status" value="1"/>
</dbReference>
<protein>
    <submittedName>
        <fullName evidence="2">Snf7-domain-containing protein</fullName>
    </submittedName>
</protein>
<feature type="region of interest" description="Disordered" evidence="1">
    <location>
        <begin position="410"/>
        <end position="463"/>
    </location>
</feature>
<reference evidence="2" key="1">
    <citation type="submission" date="2019-10" db="EMBL/GenBank/DDBJ databases">
        <authorList>
            <consortium name="DOE Joint Genome Institute"/>
            <person name="Kuo A."/>
            <person name="Miyauchi S."/>
            <person name="Kiss E."/>
            <person name="Drula E."/>
            <person name="Kohler A."/>
            <person name="Sanchez-Garcia M."/>
            <person name="Andreopoulos B."/>
            <person name="Barry K.W."/>
            <person name="Bonito G."/>
            <person name="Buee M."/>
            <person name="Carver A."/>
            <person name="Chen C."/>
            <person name="Cichocki N."/>
            <person name="Clum A."/>
            <person name="Culley D."/>
            <person name="Crous P.W."/>
            <person name="Fauchery L."/>
            <person name="Girlanda M."/>
            <person name="Hayes R."/>
            <person name="Keri Z."/>
            <person name="LaButti K."/>
            <person name="Lipzen A."/>
            <person name="Lombard V."/>
            <person name="Magnuson J."/>
            <person name="Maillard F."/>
            <person name="Morin E."/>
            <person name="Murat C."/>
            <person name="Nolan M."/>
            <person name="Ohm R."/>
            <person name="Pangilinan J."/>
            <person name="Pereira M."/>
            <person name="Perotto S."/>
            <person name="Peter M."/>
            <person name="Riley R."/>
            <person name="Sitrit Y."/>
            <person name="Stielow B."/>
            <person name="Szollosi G."/>
            <person name="Zifcakova L."/>
            <person name="Stursova M."/>
            <person name="Spatafora J.W."/>
            <person name="Tedersoo L."/>
            <person name="Vaario L.-M."/>
            <person name="Yamada A."/>
            <person name="Yan M."/>
            <person name="Wang P."/>
            <person name="Xu J."/>
            <person name="Bruns T."/>
            <person name="Baldrian P."/>
            <person name="Vilgalys R."/>
            <person name="Henrissat B."/>
            <person name="Grigoriev I.V."/>
            <person name="Hibbett D."/>
            <person name="Nagy L.G."/>
            <person name="Martin F.M."/>
        </authorList>
    </citation>
    <scope>NUCLEOTIDE SEQUENCE</scope>
    <source>
        <strain evidence="2">Prilba</strain>
    </source>
</reference>
<dbReference type="GO" id="GO:0009898">
    <property type="term" value="C:cytoplasmic side of plasma membrane"/>
    <property type="evidence" value="ECO:0007669"/>
    <property type="project" value="TreeGrafter"/>
</dbReference>
<dbReference type="GO" id="GO:0000815">
    <property type="term" value="C:ESCRT III complex"/>
    <property type="evidence" value="ECO:0007669"/>
    <property type="project" value="TreeGrafter"/>
</dbReference>
<dbReference type="PANTHER" id="PTHR22761">
    <property type="entry name" value="CHARGED MULTIVESICULAR BODY PROTEIN"/>
    <property type="match status" value="1"/>
</dbReference>
<evidence type="ECO:0000313" key="3">
    <source>
        <dbReference type="Proteomes" id="UP000759537"/>
    </source>
</evidence>
<dbReference type="Proteomes" id="UP000759537">
    <property type="component" value="Unassembled WGS sequence"/>
</dbReference>
<evidence type="ECO:0000313" key="2">
    <source>
        <dbReference type="EMBL" id="KAF8478389.1"/>
    </source>
</evidence>
<reference evidence="2" key="2">
    <citation type="journal article" date="2020" name="Nat. Commun.">
        <title>Large-scale genome sequencing of mycorrhizal fungi provides insights into the early evolution of symbiotic traits.</title>
        <authorList>
            <person name="Miyauchi S."/>
            <person name="Kiss E."/>
            <person name="Kuo A."/>
            <person name="Drula E."/>
            <person name="Kohler A."/>
            <person name="Sanchez-Garcia M."/>
            <person name="Morin E."/>
            <person name="Andreopoulos B."/>
            <person name="Barry K.W."/>
            <person name="Bonito G."/>
            <person name="Buee M."/>
            <person name="Carver A."/>
            <person name="Chen C."/>
            <person name="Cichocki N."/>
            <person name="Clum A."/>
            <person name="Culley D."/>
            <person name="Crous P.W."/>
            <person name="Fauchery L."/>
            <person name="Girlanda M."/>
            <person name="Hayes R.D."/>
            <person name="Keri Z."/>
            <person name="LaButti K."/>
            <person name="Lipzen A."/>
            <person name="Lombard V."/>
            <person name="Magnuson J."/>
            <person name="Maillard F."/>
            <person name="Murat C."/>
            <person name="Nolan M."/>
            <person name="Ohm R.A."/>
            <person name="Pangilinan J."/>
            <person name="Pereira M.F."/>
            <person name="Perotto S."/>
            <person name="Peter M."/>
            <person name="Pfister S."/>
            <person name="Riley R."/>
            <person name="Sitrit Y."/>
            <person name="Stielow J.B."/>
            <person name="Szollosi G."/>
            <person name="Zifcakova L."/>
            <person name="Stursova M."/>
            <person name="Spatafora J.W."/>
            <person name="Tedersoo L."/>
            <person name="Vaario L.M."/>
            <person name="Yamada A."/>
            <person name="Yan M."/>
            <person name="Wang P."/>
            <person name="Xu J."/>
            <person name="Bruns T."/>
            <person name="Baldrian P."/>
            <person name="Vilgalys R."/>
            <person name="Dunand C."/>
            <person name="Henrissat B."/>
            <person name="Grigoriev I.V."/>
            <person name="Hibbett D."/>
            <person name="Nagy L.G."/>
            <person name="Martin F.M."/>
        </authorList>
    </citation>
    <scope>NUCLEOTIDE SEQUENCE</scope>
    <source>
        <strain evidence="2">Prilba</strain>
    </source>
</reference>
<feature type="compositionally biased region" description="Basic and acidic residues" evidence="1">
    <location>
        <begin position="441"/>
        <end position="463"/>
    </location>
</feature>
<evidence type="ECO:0000256" key="1">
    <source>
        <dbReference type="SAM" id="MobiDB-lite"/>
    </source>
</evidence>
<dbReference type="Pfam" id="PF25880">
    <property type="entry name" value="WHD_CHMP7_1st"/>
    <property type="match status" value="1"/>
</dbReference>
<feature type="compositionally biased region" description="Basic and acidic residues" evidence="1">
    <location>
        <begin position="410"/>
        <end position="420"/>
    </location>
</feature>
<comment type="caution">
    <text evidence="2">The sequence shown here is derived from an EMBL/GenBank/DDBJ whole genome shotgun (WGS) entry which is preliminary data.</text>
</comment>
<name>A0A9P5MTB2_9AGAM</name>
<dbReference type="EMBL" id="WHVB01000011">
    <property type="protein sequence ID" value="KAF8478389.1"/>
    <property type="molecule type" value="Genomic_DNA"/>
</dbReference>
<dbReference type="AlphaFoldDB" id="A0A9P5MTB2"/>
<proteinExistence type="predicted"/>
<keyword evidence="3" id="KW-1185">Reference proteome</keyword>
<dbReference type="GO" id="GO:0006900">
    <property type="term" value="P:vesicle budding from membrane"/>
    <property type="evidence" value="ECO:0007669"/>
    <property type="project" value="TreeGrafter"/>
</dbReference>
<gene>
    <name evidence="2" type="ORF">DFH94DRAFT_652267</name>
</gene>
<dbReference type="OrthoDB" id="10250120at2759"/>
<organism evidence="2 3">
    <name type="scientific">Russula ochroleuca</name>
    <dbReference type="NCBI Taxonomy" id="152965"/>
    <lineage>
        <taxon>Eukaryota</taxon>
        <taxon>Fungi</taxon>
        <taxon>Dikarya</taxon>
        <taxon>Basidiomycota</taxon>
        <taxon>Agaricomycotina</taxon>
        <taxon>Agaricomycetes</taxon>
        <taxon>Russulales</taxon>
        <taxon>Russulaceae</taxon>
        <taxon>Russula</taxon>
    </lineage>
</organism>
<accession>A0A9P5MTB2</accession>
<dbReference type="GO" id="GO:0005771">
    <property type="term" value="C:multivesicular body"/>
    <property type="evidence" value="ECO:0007669"/>
    <property type="project" value="TreeGrafter"/>
</dbReference>
<sequence>MSSTPLSSLPSYNSLSNLRIQSLYSDISRQKHSNPTTYNSNIAWWHSTLEAIVSRGWLPNTPDRLILHAEQSLLETLRYERVGKPLCLGTVITELVNSRVAVPLQQFLTMSQSVHDPGWFPYRVAAFVVGKPLQWALHQLNLNSSEDESDTERWNRIKGDYVLVGAAERAADAVLASQRARGVSHADTLYTFDSFRTTFASALPGVTLSDKDLRILIKFLERDRRAVITEKEVIKFVSANSGTLEVTAIDHGILELKTAIANLSTQIDHITAKIDSYKDKTMAAIRQQHKSLALSYLRSRKQFEDVLTQRLGSLEILQSTLLRVEGAAENIQIVKTYESSTVTLRALLAHPSLQRDAVDRTFDALADANADARELDDAVRSGMDVALGVDLSPDDEDEIKAELAALEAEAKADARAKEKTLQPVTLGETRRGSVSDAAQRSPERTSTRDANTPDRRPEKVLAE</sequence>
<dbReference type="Pfam" id="PF03357">
    <property type="entry name" value="Snf7"/>
    <property type="match status" value="1"/>
</dbReference>
<dbReference type="Gene3D" id="6.10.140.1230">
    <property type="match status" value="1"/>
</dbReference>
<dbReference type="GO" id="GO:0032511">
    <property type="term" value="P:late endosome to vacuole transport via multivesicular body sorting pathway"/>
    <property type="evidence" value="ECO:0007669"/>
    <property type="project" value="TreeGrafter"/>
</dbReference>